<proteinExistence type="predicted"/>
<organism evidence="1 2">
    <name type="scientific">Enterocloster bolteae</name>
    <dbReference type="NCBI Taxonomy" id="208479"/>
    <lineage>
        <taxon>Bacteria</taxon>
        <taxon>Bacillati</taxon>
        <taxon>Bacillota</taxon>
        <taxon>Clostridia</taxon>
        <taxon>Lachnospirales</taxon>
        <taxon>Lachnospiraceae</taxon>
        <taxon>Enterocloster</taxon>
    </lineage>
</organism>
<comment type="caution">
    <text evidence="1">The sequence shown here is derived from an EMBL/GenBank/DDBJ whole genome shotgun (WGS) entry which is preliminary data.</text>
</comment>
<evidence type="ECO:0000313" key="2">
    <source>
        <dbReference type="Proteomes" id="UP000283975"/>
    </source>
</evidence>
<reference evidence="1 2" key="1">
    <citation type="submission" date="2018-08" db="EMBL/GenBank/DDBJ databases">
        <title>A genome reference for cultivated species of the human gut microbiota.</title>
        <authorList>
            <person name="Zou Y."/>
            <person name="Xue W."/>
            <person name="Luo G."/>
        </authorList>
    </citation>
    <scope>NUCLEOTIDE SEQUENCE [LARGE SCALE GENOMIC DNA]</scope>
    <source>
        <strain evidence="1 2">AM35-14</strain>
    </source>
</reference>
<protein>
    <submittedName>
        <fullName evidence="1">Uncharacterized protein</fullName>
    </submittedName>
</protein>
<gene>
    <name evidence="1" type="ORF">DW839_30630</name>
</gene>
<name>A0A414AG83_9FIRM</name>
<dbReference type="AlphaFoldDB" id="A0A414AG83"/>
<dbReference type="Proteomes" id="UP000283975">
    <property type="component" value="Unassembled WGS sequence"/>
</dbReference>
<accession>A0A414AG83</accession>
<sequence length="168" mass="19190">MGDERKPIGKDASGYDVLTIAVKALLNQFPGLYENETVKFEELGEDSGIAFSADNGALIFSETEDVLGGVRQTCQYPFYIIYRTSSTKERQKMSIQEFLDTFGKWLCREPVVIDGSEKRLSNYPTLSQGRKITKVTRDNSYGLEPQESGVQDWILPVSIEYKYDFERW</sequence>
<evidence type="ECO:0000313" key="1">
    <source>
        <dbReference type="EMBL" id="RHC46885.1"/>
    </source>
</evidence>
<dbReference type="EMBL" id="QSHZ01000059">
    <property type="protein sequence ID" value="RHC46885.1"/>
    <property type="molecule type" value="Genomic_DNA"/>
</dbReference>